<keyword evidence="1" id="KW-0805">Transcription regulation</keyword>
<evidence type="ECO:0000313" key="6">
    <source>
        <dbReference type="EMBL" id="MET3525106.1"/>
    </source>
</evidence>
<dbReference type="SUPFAM" id="SSF46689">
    <property type="entry name" value="Homeodomain-like"/>
    <property type="match status" value="1"/>
</dbReference>
<dbReference type="InterPro" id="IPR009057">
    <property type="entry name" value="Homeodomain-like_sf"/>
</dbReference>
<dbReference type="Proteomes" id="UP001549110">
    <property type="component" value="Unassembled WGS sequence"/>
</dbReference>
<feature type="domain" description="HTH tetR-type" evidence="5">
    <location>
        <begin position="6"/>
        <end position="66"/>
    </location>
</feature>
<dbReference type="PANTHER" id="PTHR47506">
    <property type="entry name" value="TRANSCRIPTIONAL REGULATORY PROTEIN"/>
    <property type="match status" value="1"/>
</dbReference>
<dbReference type="InterPro" id="IPR036271">
    <property type="entry name" value="Tet_transcr_reg_TetR-rel_C_sf"/>
</dbReference>
<evidence type="ECO:0000256" key="4">
    <source>
        <dbReference type="PROSITE-ProRule" id="PRU00335"/>
    </source>
</evidence>
<keyword evidence="3" id="KW-0804">Transcription</keyword>
<gene>
    <name evidence="6" type="ORF">ABID41_000201</name>
</gene>
<evidence type="ECO:0000259" key="5">
    <source>
        <dbReference type="PROSITE" id="PS50977"/>
    </source>
</evidence>
<feature type="DNA-binding region" description="H-T-H motif" evidence="4">
    <location>
        <begin position="29"/>
        <end position="48"/>
    </location>
</feature>
<name>A0ABV2EDK8_9CAUL</name>
<dbReference type="EMBL" id="JBEPLU010000001">
    <property type="protein sequence ID" value="MET3525106.1"/>
    <property type="molecule type" value="Genomic_DNA"/>
</dbReference>
<dbReference type="Gene3D" id="1.10.10.60">
    <property type="entry name" value="Homeodomain-like"/>
    <property type="match status" value="1"/>
</dbReference>
<evidence type="ECO:0000313" key="7">
    <source>
        <dbReference type="Proteomes" id="UP001549110"/>
    </source>
</evidence>
<dbReference type="PANTHER" id="PTHR47506:SF10">
    <property type="entry name" value="TRANSCRIPTIONAL REGULATORY PROTEIN"/>
    <property type="match status" value="1"/>
</dbReference>
<organism evidence="6 7">
    <name type="scientific">Phenylobacterium koreense</name>
    <dbReference type="NCBI Taxonomy" id="266125"/>
    <lineage>
        <taxon>Bacteria</taxon>
        <taxon>Pseudomonadati</taxon>
        <taxon>Pseudomonadota</taxon>
        <taxon>Alphaproteobacteria</taxon>
        <taxon>Caulobacterales</taxon>
        <taxon>Caulobacteraceae</taxon>
        <taxon>Phenylobacterium</taxon>
    </lineage>
</organism>
<dbReference type="PROSITE" id="PS50977">
    <property type="entry name" value="HTH_TETR_2"/>
    <property type="match status" value="1"/>
</dbReference>
<keyword evidence="2 4" id="KW-0238">DNA-binding</keyword>
<dbReference type="Gene3D" id="1.10.357.10">
    <property type="entry name" value="Tetracycline Repressor, domain 2"/>
    <property type="match status" value="1"/>
</dbReference>
<keyword evidence="7" id="KW-1185">Reference proteome</keyword>
<dbReference type="Pfam" id="PF00440">
    <property type="entry name" value="TetR_N"/>
    <property type="match status" value="1"/>
</dbReference>
<evidence type="ECO:0000256" key="3">
    <source>
        <dbReference type="ARBA" id="ARBA00023163"/>
    </source>
</evidence>
<evidence type="ECO:0000256" key="1">
    <source>
        <dbReference type="ARBA" id="ARBA00023015"/>
    </source>
</evidence>
<accession>A0ABV2EDK8</accession>
<protein>
    <submittedName>
        <fullName evidence="6">AcrR family transcriptional regulator</fullName>
    </submittedName>
</protein>
<proteinExistence type="predicted"/>
<sequence>MARPKTFDRDDALDAAIGVFREHGFEGTSAQMLVGAMQIGRQSLYDTFGDKWRLYCEAVERYTQREALAHREALNHGPKAIDGLNAAIARVVEQAGQACLGVGSVCEFGRAHDDLSRLHQSADRALSSAFAEQIARAQAQGNVAASIVPEEAAGFLLANIAGIRIAARAGAGRDQLRALGELAIRALR</sequence>
<evidence type="ECO:0000256" key="2">
    <source>
        <dbReference type="ARBA" id="ARBA00023125"/>
    </source>
</evidence>
<reference evidence="6 7" key="1">
    <citation type="submission" date="2024-06" db="EMBL/GenBank/DDBJ databases">
        <title>Genomic Encyclopedia of Type Strains, Phase IV (KMG-IV): sequencing the most valuable type-strain genomes for metagenomic binning, comparative biology and taxonomic classification.</title>
        <authorList>
            <person name="Goeker M."/>
        </authorList>
    </citation>
    <scope>NUCLEOTIDE SEQUENCE [LARGE SCALE GENOMIC DNA]</scope>
    <source>
        <strain evidence="6 7">DSM 17809</strain>
    </source>
</reference>
<dbReference type="InterPro" id="IPR001647">
    <property type="entry name" value="HTH_TetR"/>
</dbReference>
<dbReference type="SUPFAM" id="SSF48498">
    <property type="entry name" value="Tetracyclin repressor-like, C-terminal domain"/>
    <property type="match status" value="1"/>
</dbReference>
<comment type="caution">
    <text evidence="6">The sequence shown here is derived from an EMBL/GenBank/DDBJ whole genome shotgun (WGS) entry which is preliminary data.</text>
</comment>
<dbReference type="RefSeq" id="WP_331932180.1">
    <property type="nucleotide sequence ID" value="NZ_JBEPLU010000001.1"/>
</dbReference>